<proteinExistence type="predicted"/>
<organism evidence="1 2">
    <name type="scientific">Bordetella pertussis CHLA-26</name>
    <dbReference type="NCBI Taxonomy" id="1331284"/>
    <lineage>
        <taxon>Bacteria</taxon>
        <taxon>Pseudomonadati</taxon>
        <taxon>Pseudomonadota</taxon>
        <taxon>Betaproteobacteria</taxon>
        <taxon>Burkholderiales</taxon>
        <taxon>Alcaligenaceae</taxon>
        <taxon>Bordetella</taxon>
    </lineage>
</organism>
<name>A0AAI9IZP3_BORPT</name>
<dbReference type="AlphaFoldDB" id="A0AAI9IZP3"/>
<dbReference type="Proteomes" id="UP000018679">
    <property type="component" value="Unassembled WGS sequence"/>
</dbReference>
<evidence type="ECO:0000313" key="1">
    <source>
        <dbReference type="EMBL" id="ETH29987.1"/>
    </source>
</evidence>
<evidence type="ECO:0000313" key="2">
    <source>
        <dbReference type="Proteomes" id="UP000018679"/>
    </source>
</evidence>
<reference evidence="1 2" key="1">
    <citation type="journal article" date="2013" name="Genome Announc.">
        <title>Genome Sequences of 28 Bordetella pertussis U.S. Outbreak Strains Dating from 2010 to 2012.</title>
        <authorList>
            <person name="Harvill E.T."/>
            <person name="Goodfield L.L."/>
            <person name="Ivanov Y."/>
            <person name="Meyer J.A."/>
            <person name="Newth C."/>
            <person name="Cassiday P."/>
            <person name="Tondella M.L."/>
            <person name="Liao P."/>
            <person name="Zimmerman J."/>
            <person name="Meert K."/>
            <person name="Wessel D."/>
            <person name="Berger J."/>
            <person name="Dean J.M."/>
            <person name="Holubkov R."/>
            <person name="Burr J."/>
            <person name="Liu T."/>
            <person name="Brinkac L."/>
            <person name="Kim M."/>
            <person name="Losada L."/>
        </authorList>
    </citation>
    <scope>NUCLEOTIDE SEQUENCE [LARGE SCALE GENOMIC DNA]</scope>
    <source>
        <strain evidence="1 2">CHLA-26</strain>
    </source>
</reference>
<protein>
    <submittedName>
        <fullName evidence="1">Uncharacterized protein</fullName>
    </submittedName>
</protein>
<sequence length="69" mass="7649">MEGIGGGIDTSHGESSEKEPFAYWCSECRARGHGSRKRARYWAIRSLELAAGAGLLSMRLSTRRSSHEH</sequence>
<comment type="caution">
    <text evidence="1">The sequence shown here is derived from an EMBL/GenBank/DDBJ whole genome shotgun (WGS) entry which is preliminary data.</text>
</comment>
<gene>
    <name evidence="1" type="ORF">L566_2083</name>
</gene>
<dbReference type="EMBL" id="AXSB02000035">
    <property type="protein sequence ID" value="ETH29987.1"/>
    <property type="molecule type" value="Genomic_DNA"/>
</dbReference>
<accession>A0AAI9IZP3</accession>